<evidence type="ECO:0000256" key="6">
    <source>
        <dbReference type="ARBA" id="ARBA00022840"/>
    </source>
</evidence>
<keyword evidence="7 13" id="KW-0752">Steroid biosynthesis</keyword>
<keyword evidence="18" id="KW-1185">Reference proteome</keyword>
<dbReference type="InterPro" id="IPR036554">
    <property type="entry name" value="GHMP_kinase_C_sf"/>
</dbReference>
<dbReference type="Proteomes" id="UP000673691">
    <property type="component" value="Unassembled WGS sequence"/>
</dbReference>
<evidence type="ECO:0000256" key="10">
    <source>
        <dbReference type="ARBA" id="ARBA00023166"/>
    </source>
</evidence>
<comment type="catalytic activity">
    <reaction evidence="13">
        <text>(R)-5-diphosphomevalonate + ATP = isopentenyl diphosphate + ADP + phosphate + CO2</text>
        <dbReference type="Rhea" id="RHEA:23732"/>
        <dbReference type="ChEBI" id="CHEBI:16526"/>
        <dbReference type="ChEBI" id="CHEBI:30616"/>
        <dbReference type="ChEBI" id="CHEBI:43474"/>
        <dbReference type="ChEBI" id="CHEBI:57557"/>
        <dbReference type="ChEBI" id="CHEBI:128769"/>
        <dbReference type="ChEBI" id="CHEBI:456216"/>
        <dbReference type="EC" id="4.1.1.33"/>
    </reaction>
</comment>
<dbReference type="Pfam" id="PF18376">
    <property type="entry name" value="MDD_C"/>
    <property type="match status" value="1"/>
</dbReference>
<dbReference type="OrthoDB" id="10253702at2759"/>
<dbReference type="SUPFAM" id="SSF54211">
    <property type="entry name" value="Ribosomal protein S5 domain 2-like"/>
    <property type="match status" value="1"/>
</dbReference>
<evidence type="ECO:0000256" key="5">
    <source>
        <dbReference type="ARBA" id="ARBA00022741"/>
    </source>
</evidence>
<evidence type="ECO:0000256" key="12">
    <source>
        <dbReference type="ARBA" id="ARBA00023239"/>
    </source>
</evidence>
<feature type="domain" description="Diphosphomevalonate decarboxylase-like N-terminal" evidence="16">
    <location>
        <begin position="53"/>
        <end position="245"/>
    </location>
</feature>
<keyword evidence="11 13" id="KW-0753">Steroid metabolism</keyword>
<evidence type="ECO:0000259" key="15">
    <source>
        <dbReference type="Pfam" id="PF18376"/>
    </source>
</evidence>
<evidence type="ECO:0000256" key="8">
    <source>
        <dbReference type="ARBA" id="ARBA00023011"/>
    </source>
</evidence>
<dbReference type="PANTHER" id="PTHR10977:SF3">
    <property type="entry name" value="DIPHOSPHOMEVALONATE DECARBOXYLASE"/>
    <property type="match status" value="1"/>
</dbReference>
<dbReference type="InterPro" id="IPR053859">
    <property type="entry name" value="MVD-like_N"/>
</dbReference>
<dbReference type="InterPro" id="IPR029765">
    <property type="entry name" value="Mev_diP_decarb"/>
</dbReference>
<evidence type="ECO:0000313" key="17">
    <source>
        <dbReference type="EMBL" id="KAG5455953.1"/>
    </source>
</evidence>
<dbReference type="GO" id="GO:0004163">
    <property type="term" value="F:diphosphomevalonate decarboxylase activity"/>
    <property type="evidence" value="ECO:0007669"/>
    <property type="project" value="UniProtKB-UniRule"/>
</dbReference>
<evidence type="ECO:0000256" key="14">
    <source>
        <dbReference type="SAM" id="MobiDB-lite"/>
    </source>
</evidence>
<dbReference type="Gene3D" id="3.30.230.10">
    <property type="match status" value="1"/>
</dbReference>
<keyword evidence="12 13" id="KW-0456">Lyase</keyword>
<keyword evidence="6 13" id="KW-0067">ATP-binding</keyword>
<dbReference type="GO" id="GO:0016126">
    <property type="term" value="P:sterol biosynthetic process"/>
    <property type="evidence" value="ECO:0007669"/>
    <property type="project" value="UniProtKB-KW"/>
</dbReference>
<dbReference type="GO" id="GO:0005829">
    <property type="term" value="C:cytosol"/>
    <property type="evidence" value="ECO:0007669"/>
    <property type="project" value="InterPro"/>
</dbReference>
<name>A0A8H7ZM33_9FUNG</name>
<feature type="domain" description="Mvd1 C-terminal" evidence="15">
    <location>
        <begin position="260"/>
        <end position="402"/>
    </location>
</feature>
<dbReference type="InterPro" id="IPR020568">
    <property type="entry name" value="Ribosomal_Su5_D2-typ_SF"/>
</dbReference>
<dbReference type="GO" id="GO:0005524">
    <property type="term" value="F:ATP binding"/>
    <property type="evidence" value="ECO:0007669"/>
    <property type="project" value="UniProtKB-KW"/>
</dbReference>
<proteinExistence type="inferred from homology"/>
<dbReference type="NCBIfam" id="TIGR01240">
    <property type="entry name" value="mevDPdecarb"/>
    <property type="match status" value="1"/>
</dbReference>
<evidence type="ECO:0000256" key="13">
    <source>
        <dbReference type="RuleBase" id="RU363086"/>
    </source>
</evidence>
<evidence type="ECO:0000256" key="7">
    <source>
        <dbReference type="ARBA" id="ARBA00022955"/>
    </source>
</evidence>
<keyword evidence="8 13" id="KW-0756">Sterol biosynthesis</keyword>
<dbReference type="EMBL" id="JAEFCI010012510">
    <property type="protein sequence ID" value="KAG5455953.1"/>
    <property type="molecule type" value="Genomic_DNA"/>
</dbReference>
<comment type="pathway">
    <text evidence="1 13">Isoprenoid biosynthesis; isopentenyl diphosphate biosynthesis via mevalonate pathway; isopentenyl diphosphate from (R)-mevalonate: step 3/3.</text>
</comment>
<accession>A0A8H7ZM33</accession>
<keyword evidence="10 13" id="KW-1207">Sterol metabolism</keyword>
<evidence type="ECO:0000259" key="16">
    <source>
        <dbReference type="Pfam" id="PF22700"/>
    </source>
</evidence>
<dbReference type="PIRSF" id="PIRSF015950">
    <property type="entry name" value="Mev_P_decrbx"/>
    <property type="match status" value="1"/>
</dbReference>
<evidence type="ECO:0000256" key="9">
    <source>
        <dbReference type="ARBA" id="ARBA00023098"/>
    </source>
</evidence>
<organism evidence="17 18">
    <name type="scientific">Olpidium bornovanus</name>
    <dbReference type="NCBI Taxonomy" id="278681"/>
    <lineage>
        <taxon>Eukaryota</taxon>
        <taxon>Fungi</taxon>
        <taxon>Fungi incertae sedis</taxon>
        <taxon>Olpidiomycota</taxon>
        <taxon>Olpidiomycotina</taxon>
        <taxon>Olpidiomycetes</taxon>
        <taxon>Olpidiales</taxon>
        <taxon>Olpidiaceae</taxon>
        <taxon>Olpidium</taxon>
    </lineage>
</organism>
<feature type="compositionally biased region" description="Basic and acidic residues" evidence="14">
    <location>
        <begin position="126"/>
        <end position="139"/>
    </location>
</feature>
<dbReference type="UniPathway" id="UPA00057">
    <property type="reaction ID" value="UER00100"/>
</dbReference>
<dbReference type="AlphaFoldDB" id="A0A8H7ZM33"/>
<keyword evidence="9 13" id="KW-0443">Lipid metabolism</keyword>
<feature type="compositionally biased region" description="Basic and acidic residues" evidence="14">
    <location>
        <begin position="11"/>
        <end position="24"/>
    </location>
</feature>
<protein>
    <recommendedName>
        <fullName evidence="3 13">Diphosphomevalonate decarboxylase</fullName>
        <ecNumber evidence="3 13">4.1.1.33</ecNumber>
    </recommendedName>
</protein>
<feature type="non-terminal residue" evidence="17">
    <location>
        <position position="429"/>
    </location>
</feature>
<evidence type="ECO:0000256" key="1">
    <source>
        <dbReference type="ARBA" id="ARBA00005055"/>
    </source>
</evidence>
<evidence type="ECO:0000313" key="18">
    <source>
        <dbReference type="Proteomes" id="UP000673691"/>
    </source>
</evidence>
<dbReference type="InterPro" id="IPR014721">
    <property type="entry name" value="Ribsml_uS5_D2-typ_fold_subgr"/>
</dbReference>
<comment type="caution">
    <text evidence="17">The sequence shown here is derived from an EMBL/GenBank/DDBJ whole genome shotgun (WGS) entry which is preliminary data.</text>
</comment>
<sequence length="429" mass="46380">MAVELPPAQAHADEGSGLRHEELRAAAAPAEKAGGSGAANPRVRRVATCTAPYWGKRDEELLLPTNSSLSVTLSQDQLCTRTTAAASPEFKGRRLWLNGKEQPVDGDRRLTACLEELVRCRRRLEESRQREARGRKPEAPEAAAGGGGGGAAAGAPDGACRLSEFGLRICSENNFPTAAGLASSASGFACLVYAVARLYELTPGVLSLTDLSRIARRGSGSACRSLFGGFVAWRMGTRADGEDSEAAQVADERHWPELEVLVLVASSRKKHTSSTLAMRKAVETSWLLRHRAEEVVPRRMAEMERAVLAKDFPTFARLTMLDSDNFHAVCADTQPRICYLSDASEAVMQVIRHLNDQGGDGPVAAYTFDAGPNPVIYAPRDNIPRVLDAIFRHFPKADNAADHDFFANPYNVQRPRLSSPEAPPPGDLP</sequence>
<dbReference type="Gene3D" id="3.30.70.890">
    <property type="entry name" value="GHMP kinase, C-terminal domain"/>
    <property type="match status" value="1"/>
</dbReference>
<feature type="region of interest" description="Disordered" evidence="14">
    <location>
        <begin position="1"/>
        <end position="39"/>
    </location>
</feature>
<gene>
    <name evidence="17" type="ORF">BJ554DRAFT_4441</name>
</gene>
<reference evidence="17 18" key="1">
    <citation type="journal article" name="Sci. Rep.">
        <title>Genome-scale phylogenetic analyses confirm Olpidium as the closest living zoosporic fungus to the non-flagellated, terrestrial fungi.</title>
        <authorList>
            <person name="Chang Y."/>
            <person name="Rochon D."/>
            <person name="Sekimoto S."/>
            <person name="Wang Y."/>
            <person name="Chovatia M."/>
            <person name="Sandor L."/>
            <person name="Salamov A."/>
            <person name="Grigoriev I.V."/>
            <person name="Stajich J.E."/>
            <person name="Spatafora J.W."/>
        </authorList>
    </citation>
    <scope>NUCLEOTIDE SEQUENCE [LARGE SCALE GENOMIC DNA]</scope>
    <source>
        <strain evidence="17">S191</strain>
    </source>
</reference>
<dbReference type="InterPro" id="IPR005935">
    <property type="entry name" value="Mev_decarb"/>
</dbReference>
<comment type="similarity">
    <text evidence="2 13">Belongs to the diphosphomevalonate decarboxylase family.</text>
</comment>
<dbReference type="PANTHER" id="PTHR10977">
    <property type="entry name" value="DIPHOSPHOMEVALONATE DECARBOXYLASE"/>
    <property type="match status" value="1"/>
</dbReference>
<evidence type="ECO:0000256" key="4">
    <source>
        <dbReference type="ARBA" id="ARBA00022516"/>
    </source>
</evidence>
<keyword evidence="4 13" id="KW-0444">Lipid biosynthesis</keyword>
<evidence type="ECO:0000256" key="11">
    <source>
        <dbReference type="ARBA" id="ARBA00023221"/>
    </source>
</evidence>
<feature type="region of interest" description="Disordered" evidence="14">
    <location>
        <begin position="126"/>
        <end position="150"/>
    </location>
</feature>
<evidence type="ECO:0000256" key="2">
    <source>
        <dbReference type="ARBA" id="ARBA00008831"/>
    </source>
</evidence>
<dbReference type="GO" id="GO:0019287">
    <property type="term" value="P:isopentenyl diphosphate biosynthetic process, mevalonate pathway"/>
    <property type="evidence" value="ECO:0007669"/>
    <property type="project" value="UniProtKB-UniRule"/>
</dbReference>
<dbReference type="InterPro" id="IPR041431">
    <property type="entry name" value="Mvd1_C"/>
</dbReference>
<dbReference type="SUPFAM" id="SSF55060">
    <property type="entry name" value="GHMP Kinase, C-terminal domain"/>
    <property type="match status" value="1"/>
</dbReference>
<evidence type="ECO:0000256" key="3">
    <source>
        <dbReference type="ARBA" id="ARBA00012296"/>
    </source>
</evidence>
<dbReference type="EC" id="4.1.1.33" evidence="3 13"/>
<dbReference type="Pfam" id="PF22700">
    <property type="entry name" value="MVD-like_N"/>
    <property type="match status" value="1"/>
</dbReference>
<keyword evidence="5 13" id="KW-0547">Nucleotide-binding</keyword>